<comment type="caution">
    <text evidence="2">The sequence shown here is derived from an EMBL/GenBank/DDBJ whole genome shotgun (WGS) entry which is preliminary data.</text>
</comment>
<dbReference type="EMBL" id="JAPDOD010000001">
    <property type="protein sequence ID" value="MDA0158811.1"/>
    <property type="molecule type" value="Genomic_DNA"/>
</dbReference>
<accession>A0A9X3MLK0</accession>
<reference evidence="2" key="1">
    <citation type="submission" date="2022-10" db="EMBL/GenBank/DDBJ databases">
        <title>The WGS of Solirubrobacter ginsenosidimutans DSM 21036.</title>
        <authorList>
            <person name="Jiang Z."/>
        </authorList>
    </citation>
    <scope>NUCLEOTIDE SEQUENCE</scope>
    <source>
        <strain evidence="2">DSM 21036</strain>
    </source>
</reference>
<gene>
    <name evidence="2" type="ORF">OM076_00925</name>
</gene>
<dbReference type="RefSeq" id="WP_270037409.1">
    <property type="nucleotide sequence ID" value="NZ_JAPDOD010000001.1"/>
</dbReference>
<proteinExistence type="predicted"/>
<name>A0A9X3MLK0_9ACTN</name>
<evidence type="ECO:0000313" key="2">
    <source>
        <dbReference type="EMBL" id="MDA0158811.1"/>
    </source>
</evidence>
<organism evidence="2 3">
    <name type="scientific">Solirubrobacter ginsenosidimutans</name>
    <dbReference type="NCBI Taxonomy" id="490573"/>
    <lineage>
        <taxon>Bacteria</taxon>
        <taxon>Bacillati</taxon>
        <taxon>Actinomycetota</taxon>
        <taxon>Thermoleophilia</taxon>
        <taxon>Solirubrobacterales</taxon>
        <taxon>Solirubrobacteraceae</taxon>
        <taxon>Solirubrobacter</taxon>
    </lineage>
</organism>
<sequence>MLSHNRLRLIATNCVLGLTVSLALASGASARIWTSYGSQAVLRGETPMPLRCDSSPLVIRDAYYVPEGDQGPGFYFKYHYIIIQGEATPADVGKIVRMDSARTRAIGVATVEPDGSFRASIIASKNERLGELTARLGSVTSAKVSVKRRIILKTAQNVRGYITLKGNQGGYFARKGFKATVQRRSACNGKWRSVASAKFDSRGRFTKRISSPDGAPVEYRVKAVLYGTRDAYNARSKKTRTVYSARVPVVRTEVTRAGYVAAAEKICRQIDADGELSRRSEALEGDSGLFDVPETVSFFQLASERGLATVAKLRTLPRPTGDEAQLDAFWNRGDTVLTKVHGLADAYYAGDWAAVKSGYKELEDIGSSKPRYWPASDFNACDYEDPDALDF</sequence>
<dbReference type="AlphaFoldDB" id="A0A9X3MLK0"/>
<protein>
    <submittedName>
        <fullName evidence="2">Uncharacterized protein</fullName>
    </submittedName>
</protein>
<dbReference type="Proteomes" id="UP001149140">
    <property type="component" value="Unassembled WGS sequence"/>
</dbReference>
<evidence type="ECO:0000313" key="3">
    <source>
        <dbReference type="Proteomes" id="UP001149140"/>
    </source>
</evidence>
<feature type="chain" id="PRO_5040997214" evidence="1">
    <location>
        <begin position="26"/>
        <end position="391"/>
    </location>
</feature>
<keyword evidence="3" id="KW-1185">Reference proteome</keyword>
<evidence type="ECO:0000256" key="1">
    <source>
        <dbReference type="SAM" id="SignalP"/>
    </source>
</evidence>
<feature type="signal peptide" evidence="1">
    <location>
        <begin position="1"/>
        <end position="25"/>
    </location>
</feature>
<keyword evidence="1" id="KW-0732">Signal</keyword>